<dbReference type="InterPro" id="IPR012654">
    <property type="entry name" value="CHP02391"/>
</dbReference>
<reference evidence="2 3" key="1">
    <citation type="submission" date="2023-08" db="EMBL/GenBank/DDBJ databases">
        <title>Oxalobacteraceae gen .nov., isolated from river sludge outside the plant.</title>
        <authorList>
            <person name="Zhao S.Y."/>
        </authorList>
    </citation>
    <scope>NUCLEOTIDE SEQUENCE [LARGE SCALE GENOMIC DNA]</scope>
    <source>
        <strain evidence="2 3">R-40</strain>
    </source>
</reference>
<accession>A0ABU1BSW6</accession>
<protein>
    <submittedName>
        <fullName evidence="2">TIGR02391 family protein</fullName>
    </submittedName>
</protein>
<feature type="domain" description="Conserved hypothetical protein CHP02391" evidence="1">
    <location>
        <begin position="180"/>
        <end position="259"/>
    </location>
</feature>
<evidence type="ECO:0000313" key="3">
    <source>
        <dbReference type="Proteomes" id="UP001225596"/>
    </source>
</evidence>
<gene>
    <name evidence="2" type="ORF">Q8A64_16740</name>
</gene>
<sequence>MKSQRLATADLAGIQYMGLDGITSACLRAITCLINGGTRIKQAALITCTQDHAFLFFEEMDEVIAIKAGFGSGYSGEGSRGLANALELLRRHSIDIEEFQVSAEFMHRLAYSCLLQKDVDFIRTASPLRPSRWYDYIYDQGRDLSDNPHLLTRHYPIAIPFAIIDTRILDLAVAFPLNEDTAIISAFRRLEDIVRKRTGLPGEGTKLFSKAFMQEDSPLKWDVPDEGEFKGRASLFNAIFMAFRNARVHREIYSGSDNELREFLLVNELYRLESEAMTETELEKNKKAKQEEDSIMEYLNQKAK</sequence>
<organism evidence="2 3">
    <name type="scientific">Keguizhuia sedimenti</name>
    <dbReference type="NCBI Taxonomy" id="3064264"/>
    <lineage>
        <taxon>Bacteria</taxon>
        <taxon>Pseudomonadati</taxon>
        <taxon>Pseudomonadota</taxon>
        <taxon>Betaproteobacteria</taxon>
        <taxon>Burkholderiales</taxon>
        <taxon>Oxalobacteraceae</taxon>
        <taxon>Keguizhuia</taxon>
    </lineage>
</organism>
<evidence type="ECO:0000313" key="2">
    <source>
        <dbReference type="EMBL" id="MDQ9172062.1"/>
    </source>
</evidence>
<name>A0ABU1BSW6_9BURK</name>
<keyword evidence="3" id="KW-1185">Reference proteome</keyword>
<dbReference type="Proteomes" id="UP001225596">
    <property type="component" value="Unassembled WGS sequence"/>
</dbReference>
<dbReference type="EMBL" id="JAUYVH010000015">
    <property type="protein sequence ID" value="MDQ9172062.1"/>
    <property type="molecule type" value="Genomic_DNA"/>
</dbReference>
<proteinExistence type="predicted"/>
<dbReference type="RefSeq" id="WP_338438063.1">
    <property type="nucleotide sequence ID" value="NZ_JAUYVH010000015.1"/>
</dbReference>
<comment type="caution">
    <text evidence="2">The sequence shown here is derived from an EMBL/GenBank/DDBJ whole genome shotgun (WGS) entry which is preliminary data.</text>
</comment>
<dbReference type="Pfam" id="PF09509">
    <property type="entry name" value="Hypoth_Ymh"/>
    <property type="match status" value="1"/>
</dbReference>
<evidence type="ECO:0000259" key="1">
    <source>
        <dbReference type="Pfam" id="PF09509"/>
    </source>
</evidence>